<evidence type="ECO:0000313" key="3">
    <source>
        <dbReference type="Proteomes" id="UP001177023"/>
    </source>
</evidence>
<dbReference type="AlphaFoldDB" id="A0AA36G1T1"/>
<reference evidence="2" key="1">
    <citation type="submission" date="2023-06" db="EMBL/GenBank/DDBJ databases">
        <authorList>
            <person name="Delattre M."/>
        </authorList>
    </citation>
    <scope>NUCLEOTIDE SEQUENCE</scope>
    <source>
        <strain evidence="2">AF72</strain>
    </source>
</reference>
<dbReference type="Proteomes" id="UP001177023">
    <property type="component" value="Unassembled WGS sequence"/>
</dbReference>
<dbReference type="EMBL" id="CATQJA010002635">
    <property type="protein sequence ID" value="CAJ0575086.1"/>
    <property type="molecule type" value="Genomic_DNA"/>
</dbReference>
<organism evidence="2 3">
    <name type="scientific">Mesorhabditis spiculigera</name>
    <dbReference type="NCBI Taxonomy" id="96644"/>
    <lineage>
        <taxon>Eukaryota</taxon>
        <taxon>Metazoa</taxon>
        <taxon>Ecdysozoa</taxon>
        <taxon>Nematoda</taxon>
        <taxon>Chromadorea</taxon>
        <taxon>Rhabditida</taxon>
        <taxon>Rhabditina</taxon>
        <taxon>Rhabditomorpha</taxon>
        <taxon>Rhabditoidea</taxon>
        <taxon>Rhabditidae</taxon>
        <taxon>Mesorhabditinae</taxon>
        <taxon>Mesorhabditis</taxon>
    </lineage>
</organism>
<keyword evidence="3" id="KW-1185">Reference proteome</keyword>
<sequence length="108" mass="11222">MVSGLGLVFIGSIVGALGVLEPCVLVDDGVSVTVVVSELVSVIALSVVCSEWSEATVVPYVSLVMADVMVVLELTVELVVSEIRMEVGLGDAEYPPLDRVAELVESGC</sequence>
<feature type="chain" id="PRO_5041334651" description="Secreted protein" evidence="1">
    <location>
        <begin position="19"/>
        <end position="108"/>
    </location>
</feature>
<comment type="caution">
    <text evidence="2">The sequence shown here is derived from an EMBL/GenBank/DDBJ whole genome shotgun (WGS) entry which is preliminary data.</text>
</comment>
<evidence type="ECO:0000256" key="1">
    <source>
        <dbReference type="SAM" id="SignalP"/>
    </source>
</evidence>
<protein>
    <recommendedName>
        <fullName evidence="4">Secreted protein</fullName>
    </recommendedName>
</protein>
<proteinExistence type="predicted"/>
<name>A0AA36G1T1_9BILA</name>
<feature type="non-terminal residue" evidence="2">
    <location>
        <position position="108"/>
    </location>
</feature>
<keyword evidence="1" id="KW-0732">Signal</keyword>
<evidence type="ECO:0008006" key="4">
    <source>
        <dbReference type="Google" id="ProtNLM"/>
    </source>
</evidence>
<gene>
    <name evidence="2" type="ORF">MSPICULIGERA_LOCUS13402</name>
</gene>
<evidence type="ECO:0000313" key="2">
    <source>
        <dbReference type="EMBL" id="CAJ0575086.1"/>
    </source>
</evidence>
<accession>A0AA36G1T1</accession>
<feature type="signal peptide" evidence="1">
    <location>
        <begin position="1"/>
        <end position="18"/>
    </location>
</feature>